<evidence type="ECO:0000259" key="8">
    <source>
        <dbReference type="PROSITE" id="PS50839"/>
    </source>
</evidence>
<dbReference type="SUPFAM" id="SSF141868">
    <property type="entry name" value="EAL domain-like"/>
    <property type="match status" value="1"/>
</dbReference>
<dbReference type="NCBIfam" id="TIGR00254">
    <property type="entry name" value="GGDEF"/>
    <property type="match status" value="1"/>
</dbReference>
<dbReference type="InterPro" id="IPR013656">
    <property type="entry name" value="PAS_4"/>
</dbReference>
<evidence type="ECO:0000259" key="7">
    <source>
        <dbReference type="PROSITE" id="PS50113"/>
    </source>
</evidence>
<dbReference type="SUPFAM" id="SSF55073">
    <property type="entry name" value="Nucleotide cyclase"/>
    <property type="match status" value="1"/>
</dbReference>
<dbReference type="InterPro" id="IPR043128">
    <property type="entry name" value="Rev_trsase/Diguanyl_cyclase"/>
</dbReference>
<dbReference type="Gene3D" id="3.30.450.350">
    <property type="entry name" value="CHASE domain"/>
    <property type="match status" value="1"/>
</dbReference>
<name>A0ABZ1AMM2_AROEV</name>
<dbReference type="InterPro" id="IPR029787">
    <property type="entry name" value="Nucleotide_cyclase"/>
</dbReference>
<feature type="domain" description="GGDEF" evidence="10">
    <location>
        <begin position="707"/>
        <end position="843"/>
    </location>
</feature>
<evidence type="ECO:0000313" key="11">
    <source>
        <dbReference type="EMBL" id="WRL46266.1"/>
    </source>
</evidence>
<evidence type="ECO:0000256" key="4">
    <source>
        <dbReference type="ARBA" id="ARBA00023136"/>
    </source>
</evidence>
<evidence type="ECO:0000259" key="10">
    <source>
        <dbReference type="PROSITE" id="PS50887"/>
    </source>
</evidence>
<organism evidence="11 12">
    <name type="scientific">Aromatoleum evansii</name>
    <name type="common">Azoarcus evansii</name>
    <dbReference type="NCBI Taxonomy" id="59406"/>
    <lineage>
        <taxon>Bacteria</taxon>
        <taxon>Pseudomonadati</taxon>
        <taxon>Pseudomonadota</taxon>
        <taxon>Betaproteobacteria</taxon>
        <taxon>Rhodocyclales</taxon>
        <taxon>Rhodocyclaceae</taxon>
        <taxon>Aromatoleum</taxon>
    </lineage>
</organism>
<protein>
    <submittedName>
        <fullName evidence="11">EAL domain-containing protein</fullName>
    </submittedName>
</protein>
<dbReference type="Pfam" id="PF13426">
    <property type="entry name" value="PAS_9"/>
    <property type="match status" value="2"/>
</dbReference>
<sequence>MIDPWAFVRRRRPLLVGLLVFVVTALVAGVLIAHFERQRIQVRRAEVADELFDKAQDLRSNVEHALAVTYALAALVRQGGGSIPNFDTLAEQMLPFYQGASALALAPGGVVRQIVPLAENSGVIGHDLLADPARNREAFLARDTGKLTLAGPFPLRQGGVGAVGRLPVYLPDESGRQAFWGFVAVVIRFPDVLETALLPSVEKYRFDYELWRTHPDTGARQVIAASSDRPLEQPVEHDVVVPNGTWTLGVVPVDGWGDDSPLPFELAAAALLCSALAWLAMSLMQLREHRRALQGVVAERTAELTAREARLAALITSLPDKMLLIDADRRITECHAPEPALLAAPVDQLLGRPYAETVPPEVAAKFDATIDAIAADGVPRQTEYALELADGVHHFSASISRLAGAEGSGGYIALARDISERVRMERALAESEMRYRALFANSRVVMLVIDPATGAIVDANDKACAYYGYGHAVLTRMSISDINVLSREEVLQEMARARARAADFFQFRHRLASGEVRDVEVASGPIEIEGRSLLYSIVQDVTERRRYEKLMREAMVVFNASSQAIMTTDADGVITSVNPAFCAITGYAPEEVIGHRSSMFKSGRHDQAFFESMWSRLAEAGAWDGEIWNRRKNGETYPQWLTITSVRDADGKVSEYVSLFSDITERKQQEEAMWRQANYDPLTGLANRSLLQDRLERALAQGRRHGSKVGLVFLDLDGFKWINDSLGHDVGDQLLIDVANRLQRCVRNQDTVARLGGDEFTVVVNDLHDQRDLEDLRAISEKLVAVLREPFQLRNAPHYISGSVGITVFPDDGDDVQSLLRNADIAMYKAKQAGKNRAQFYAPHMQADALARIQLETDLRTALEQEQFVLHYQPIVAATSGRVVGAEALIRWNHPRRGMVAPGEFIEVAEDCGLIVPIGEWALREAVRQSCAWREAGQSPLRIAVNVSGVQFREPGLPEIVRTLLPEGEGRAQLMLEITESVLMDGSEEAESRMREIRDYGIAYALDDFGTGFSSLSYLKRFPVDVVKIDRSFVRDCPDDHSDASLVEAIINMAHSLDLSVTAEGVESVEQRDFLRDLGCDFLQGYLIGKPLSPLEFAAFARANAPFVQDAAFAG</sequence>
<comment type="subcellular location">
    <subcellularLocation>
        <location evidence="1">Membrane</location>
    </subcellularLocation>
</comment>
<evidence type="ECO:0000313" key="12">
    <source>
        <dbReference type="Proteomes" id="UP001626593"/>
    </source>
</evidence>
<dbReference type="InterPro" id="IPR035919">
    <property type="entry name" value="EAL_sf"/>
</dbReference>
<dbReference type="InterPro" id="IPR042240">
    <property type="entry name" value="CHASE_sf"/>
</dbReference>
<dbReference type="RefSeq" id="WP_407279124.1">
    <property type="nucleotide sequence ID" value="NZ_CP141259.1"/>
</dbReference>
<evidence type="ECO:0000256" key="1">
    <source>
        <dbReference type="ARBA" id="ARBA00004370"/>
    </source>
</evidence>
<dbReference type="Gene3D" id="3.30.450.20">
    <property type="entry name" value="PAS domain"/>
    <property type="match status" value="3"/>
</dbReference>
<dbReference type="Gene3D" id="3.30.70.270">
    <property type="match status" value="1"/>
</dbReference>
<feature type="domain" description="CHASE" evidence="8">
    <location>
        <begin position="116"/>
        <end position="197"/>
    </location>
</feature>
<dbReference type="InterPro" id="IPR035965">
    <property type="entry name" value="PAS-like_dom_sf"/>
</dbReference>
<dbReference type="SMART" id="SM00086">
    <property type="entry name" value="PAC"/>
    <property type="match status" value="3"/>
</dbReference>
<keyword evidence="3 5" id="KW-1133">Transmembrane helix</keyword>
<dbReference type="SUPFAM" id="SSF55785">
    <property type="entry name" value="PYP-like sensor domain (PAS domain)"/>
    <property type="match status" value="3"/>
</dbReference>
<feature type="transmembrane region" description="Helical" evidence="5">
    <location>
        <begin position="14"/>
        <end position="35"/>
    </location>
</feature>
<proteinExistence type="predicted"/>
<dbReference type="SMART" id="SM00052">
    <property type="entry name" value="EAL"/>
    <property type="match status" value="1"/>
</dbReference>
<evidence type="ECO:0000259" key="6">
    <source>
        <dbReference type="PROSITE" id="PS50112"/>
    </source>
</evidence>
<dbReference type="Proteomes" id="UP001626593">
    <property type="component" value="Chromosome"/>
</dbReference>
<evidence type="ECO:0000256" key="3">
    <source>
        <dbReference type="ARBA" id="ARBA00022989"/>
    </source>
</evidence>
<dbReference type="NCBIfam" id="TIGR00229">
    <property type="entry name" value="sensory_box"/>
    <property type="match status" value="3"/>
</dbReference>
<dbReference type="InterPro" id="IPR000700">
    <property type="entry name" value="PAS-assoc_C"/>
</dbReference>
<dbReference type="CDD" id="cd01948">
    <property type="entry name" value="EAL"/>
    <property type="match status" value="1"/>
</dbReference>
<dbReference type="PROSITE" id="PS50887">
    <property type="entry name" value="GGDEF"/>
    <property type="match status" value="1"/>
</dbReference>
<dbReference type="Gene3D" id="3.20.20.450">
    <property type="entry name" value="EAL domain"/>
    <property type="match status" value="1"/>
</dbReference>
<dbReference type="Pfam" id="PF03924">
    <property type="entry name" value="CHASE"/>
    <property type="match status" value="1"/>
</dbReference>
<keyword evidence="2 5" id="KW-0812">Transmembrane</keyword>
<feature type="domain" description="EAL" evidence="9">
    <location>
        <begin position="852"/>
        <end position="1105"/>
    </location>
</feature>
<feature type="domain" description="PAS" evidence="6">
    <location>
        <begin position="307"/>
        <end position="377"/>
    </location>
</feature>
<dbReference type="InterPro" id="IPR000160">
    <property type="entry name" value="GGDEF_dom"/>
</dbReference>
<dbReference type="SMART" id="SM00267">
    <property type="entry name" value="GGDEF"/>
    <property type="match status" value="1"/>
</dbReference>
<keyword evidence="12" id="KW-1185">Reference proteome</keyword>
<dbReference type="PROSITE" id="PS50113">
    <property type="entry name" value="PAC"/>
    <property type="match status" value="1"/>
</dbReference>
<dbReference type="InterPro" id="IPR001610">
    <property type="entry name" value="PAC"/>
</dbReference>
<reference evidence="11 12" key="1">
    <citation type="submission" date="2023-12" db="EMBL/GenBank/DDBJ databases">
        <title>A. evansii MAY27, complete genome.</title>
        <authorList>
            <person name="Wang Y."/>
        </authorList>
    </citation>
    <scope>NUCLEOTIDE SEQUENCE [LARGE SCALE GENOMIC DNA]</scope>
    <source>
        <strain evidence="11 12">MAY27</strain>
    </source>
</reference>
<dbReference type="PROSITE" id="PS50112">
    <property type="entry name" value="PAS"/>
    <property type="match status" value="2"/>
</dbReference>
<dbReference type="Pfam" id="PF00563">
    <property type="entry name" value="EAL"/>
    <property type="match status" value="1"/>
</dbReference>
<accession>A0ABZ1AMM2</accession>
<dbReference type="EMBL" id="CP141259">
    <property type="protein sequence ID" value="WRL46266.1"/>
    <property type="molecule type" value="Genomic_DNA"/>
</dbReference>
<dbReference type="PROSITE" id="PS50839">
    <property type="entry name" value="CHASE"/>
    <property type="match status" value="1"/>
</dbReference>
<dbReference type="PROSITE" id="PS50883">
    <property type="entry name" value="EAL"/>
    <property type="match status" value="1"/>
</dbReference>
<evidence type="ECO:0000259" key="9">
    <source>
        <dbReference type="PROSITE" id="PS50883"/>
    </source>
</evidence>
<dbReference type="CDD" id="cd01949">
    <property type="entry name" value="GGDEF"/>
    <property type="match status" value="1"/>
</dbReference>
<dbReference type="Pfam" id="PF08448">
    <property type="entry name" value="PAS_4"/>
    <property type="match status" value="1"/>
</dbReference>
<dbReference type="PANTHER" id="PTHR44757:SF2">
    <property type="entry name" value="BIOFILM ARCHITECTURE MAINTENANCE PROTEIN MBAA"/>
    <property type="match status" value="1"/>
</dbReference>
<dbReference type="Pfam" id="PF00990">
    <property type="entry name" value="GGDEF"/>
    <property type="match status" value="1"/>
</dbReference>
<dbReference type="SMART" id="SM00091">
    <property type="entry name" value="PAS"/>
    <property type="match status" value="3"/>
</dbReference>
<dbReference type="InterPro" id="IPR052155">
    <property type="entry name" value="Biofilm_reg_signaling"/>
</dbReference>
<feature type="domain" description="PAC" evidence="7">
    <location>
        <begin position="623"/>
        <end position="675"/>
    </location>
</feature>
<evidence type="ECO:0000256" key="5">
    <source>
        <dbReference type="SAM" id="Phobius"/>
    </source>
</evidence>
<dbReference type="CDD" id="cd00130">
    <property type="entry name" value="PAS"/>
    <property type="match status" value="3"/>
</dbReference>
<dbReference type="InterPro" id="IPR000014">
    <property type="entry name" value="PAS"/>
</dbReference>
<dbReference type="PANTHER" id="PTHR44757">
    <property type="entry name" value="DIGUANYLATE CYCLASE DGCP"/>
    <property type="match status" value="1"/>
</dbReference>
<evidence type="ECO:0000256" key="2">
    <source>
        <dbReference type="ARBA" id="ARBA00022692"/>
    </source>
</evidence>
<dbReference type="InterPro" id="IPR001633">
    <property type="entry name" value="EAL_dom"/>
</dbReference>
<feature type="domain" description="PAS" evidence="6">
    <location>
        <begin position="557"/>
        <end position="594"/>
    </location>
</feature>
<dbReference type="SMART" id="SM01079">
    <property type="entry name" value="CHASE"/>
    <property type="match status" value="1"/>
</dbReference>
<dbReference type="InterPro" id="IPR006189">
    <property type="entry name" value="CHASE_dom"/>
</dbReference>
<gene>
    <name evidence="11" type="ORF">U5817_24210</name>
</gene>
<keyword evidence="4 5" id="KW-0472">Membrane</keyword>